<dbReference type="EMBL" id="PIPX01000001">
    <property type="protein sequence ID" value="RUO55688.1"/>
    <property type="molecule type" value="Genomic_DNA"/>
</dbReference>
<dbReference type="InterPro" id="IPR058163">
    <property type="entry name" value="LysR-type_TF_proteobact-type"/>
</dbReference>
<evidence type="ECO:0000256" key="4">
    <source>
        <dbReference type="ARBA" id="ARBA00023163"/>
    </source>
</evidence>
<dbReference type="PRINTS" id="PR00039">
    <property type="entry name" value="HTHLYSR"/>
</dbReference>
<organism evidence="6 7">
    <name type="scientific">Pseudidiomarina homiensis</name>
    <dbReference type="NCBI Taxonomy" id="364198"/>
    <lineage>
        <taxon>Bacteria</taxon>
        <taxon>Pseudomonadati</taxon>
        <taxon>Pseudomonadota</taxon>
        <taxon>Gammaproteobacteria</taxon>
        <taxon>Alteromonadales</taxon>
        <taxon>Idiomarinaceae</taxon>
        <taxon>Pseudidiomarina</taxon>
    </lineage>
</organism>
<name>A0A432Y3Y7_9GAMM</name>
<evidence type="ECO:0000259" key="5">
    <source>
        <dbReference type="PROSITE" id="PS50931"/>
    </source>
</evidence>
<reference evidence="7" key="1">
    <citation type="journal article" date="2018" name="Front. Microbiol.">
        <title>Genome-Based Analysis Reveals the Taxonomy and Diversity of the Family Idiomarinaceae.</title>
        <authorList>
            <person name="Liu Y."/>
            <person name="Lai Q."/>
            <person name="Shao Z."/>
        </authorList>
    </citation>
    <scope>NUCLEOTIDE SEQUENCE [LARGE SCALE GENOMIC DNA]</scope>
    <source>
        <strain evidence="7">PO-M2</strain>
    </source>
</reference>
<keyword evidence="7" id="KW-1185">Reference proteome</keyword>
<dbReference type="InterPro" id="IPR000847">
    <property type="entry name" value="LysR_HTH_N"/>
</dbReference>
<dbReference type="SUPFAM" id="SSF46785">
    <property type="entry name" value="Winged helix' DNA-binding domain"/>
    <property type="match status" value="1"/>
</dbReference>
<dbReference type="Gene3D" id="1.10.10.10">
    <property type="entry name" value="Winged helix-like DNA-binding domain superfamily/Winged helix DNA-binding domain"/>
    <property type="match status" value="1"/>
</dbReference>
<evidence type="ECO:0000313" key="6">
    <source>
        <dbReference type="EMBL" id="RUO55688.1"/>
    </source>
</evidence>
<keyword evidence="3" id="KW-0238">DNA-binding</keyword>
<dbReference type="Proteomes" id="UP000287649">
    <property type="component" value="Unassembled WGS sequence"/>
</dbReference>
<dbReference type="Gene3D" id="3.40.190.10">
    <property type="entry name" value="Periplasmic binding protein-like II"/>
    <property type="match status" value="1"/>
</dbReference>
<dbReference type="FunFam" id="1.10.10.10:FF:000001">
    <property type="entry name" value="LysR family transcriptional regulator"/>
    <property type="match status" value="1"/>
</dbReference>
<dbReference type="PANTHER" id="PTHR30537:SF58">
    <property type="entry name" value="HTH-TYPE TRANSCRIPTIONAL REGULATOR PERR"/>
    <property type="match status" value="1"/>
</dbReference>
<dbReference type="AlphaFoldDB" id="A0A432Y3Y7"/>
<dbReference type="InterPro" id="IPR005119">
    <property type="entry name" value="LysR_subst-bd"/>
</dbReference>
<comment type="similarity">
    <text evidence="1">Belongs to the LysR transcriptional regulatory family.</text>
</comment>
<dbReference type="GO" id="GO:0006351">
    <property type="term" value="P:DNA-templated transcription"/>
    <property type="evidence" value="ECO:0007669"/>
    <property type="project" value="TreeGrafter"/>
</dbReference>
<dbReference type="RefSeq" id="WP_126770286.1">
    <property type="nucleotide sequence ID" value="NZ_PIPX01000001.1"/>
</dbReference>
<feature type="domain" description="HTH lysR-type" evidence="5">
    <location>
        <begin position="6"/>
        <end position="63"/>
    </location>
</feature>
<dbReference type="InterPro" id="IPR036388">
    <property type="entry name" value="WH-like_DNA-bd_sf"/>
</dbReference>
<gene>
    <name evidence="6" type="ORF">CWI70_02570</name>
</gene>
<comment type="caution">
    <text evidence="6">The sequence shown here is derived from an EMBL/GenBank/DDBJ whole genome shotgun (WGS) entry which is preliminary data.</text>
</comment>
<dbReference type="Pfam" id="PF00126">
    <property type="entry name" value="HTH_1"/>
    <property type="match status" value="1"/>
</dbReference>
<proteinExistence type="inferred from homology"/>
<sequence length="295" mass="32867">MLLKNYSLNALRVFAVAANASSFKHAAQQLGLSQSAVTRHIQTLEEQLGTQLFHRDNRIHALTPAGELLGEQLLALFQQLEQSVERARVSGDEALTTLRIYVPSNVLRWWLASRLADFTAIYPHIRLQLDTYDDTVADHHHAAIALGVQQGAFDLALVHGRIKDRNLKQQNLYSPRYAPVSAASDITTSGHWWVQPQSEAWQAYRRDFPVQAQALPVQAVAKPSIGLELVSNGTGSTLVDTLYLQHPAFRSLQCSQDQAVDGKHDVFVVTRQAARHPVAVVAFSKWLQSRVQQSL</sequence>
<dbReference type="PANTHER" id="PTHR30537">
    <property type="entry name" value="HTH-TYPE TRANSCRIPTIONAL REGULATOR"/>
    <property type="match status" value="1"/>
</dbReference>
<evidence type="ECO:0000256" key="3">
    <source>
        <dbReference type="ARBA" id="ARBA00023125"/>
    </source>
</evidence>
<dbReference type="PROSITE" id="PS50931">
    <property type="entry name" value="HTH_LYSR"/>
    <property type="match status" value="1"/>
</dbReference>
<dbReference type="GO" id="GO:0003700">
    <property type="term" value="F:DNA-binding transcription factor activity"/>
    <property type="evidence" value="ECO:0007669"/>
    <property type="project" value="InterPro"/>
</dbReference>
<dbReference type="Pfam" id="PF03466">
    <property type="entry name" value="LysR_substrate"/>
    <property type="match status" value="1"/>
</dbReference>
<protein>
    <recommendedName>
        <fullName evidence="5">HTH lysR-type domain-containing protein</fullName>
    </recommendedName>
</protein>
<evidence type="ECO:0000313" key="7">
    <source>
        <dbReference type="Proteomes" id="UP000287649"/>
    </source>
</evidence>
<keyword evidence="4" id="KW-0804">Transcription</keyword>
<dbReference type="GO" id="GO:0043565">
    <property type="term" value="F:sequence-specific DNA binding"/>
    <property type="evidence" value="ECO:0007669"/>
    <property type="project" value="TreeGrafter"/>
</dbReference>
<evidence type="ECO:0000256" key="1">
    <source>
        <dbReference type="ARBA" id="ARBA00009437"/>
    </source>
</evidence>
<dbReference type="InterPro" id="IPR036390">
    <property type="entry name" value="WH_DNA-bd_sf"/>
</dbReference>
<keyword evidence="2" id="KW-0805">Transcription regulation</keyword>
<dbReference type="SUPFAM" id="SSF53850">
    <property type="entry name" value="Periplasmic binding protein-like II"/>
    <property type="match status" value="1"/>
</dbReference>
<accession>A0A432Y3Y7</accession>
<dbReference type="OrthoDB" id="6787458at2"/>
<evidence type="ECO:0000256" key="2">
    <source>
        <dbReference type="ARBA" id="ARBA00023015"/>
    </source>
</evidence>